<proteinExistence type="predicted"/>
<evidence type="ECO:0000259" key="2">
    <source>
        <dbReference type="Pfam" id="PF17667"/>
    </source>
</evidence>
<comment type="caution">
    <text evidence="3">The sequence shown here is derived from an EMBL/GenBank/DDBJ whole genome shotgun (WGS) entry which is preliminary data.</text>
</comment>
<protein>
    <recommendedName>
        <fullName evidence="2">Fungal-type protein kinase domain-containing protein</fullName>
    </recommendedName>
</protein>
<dbReference type="OrthoDB" id="3265188at2759"/>
<dbReference type="InterPro" id="IPR040976">
    <property type="entry name" value="Pkinase_fungal"/>
</dbReference>
<feature type="compositionally biased region" description="Polar residues" evidence="1">
    <location>
        <begin position="810"/>
        <end position="822"/>
    </location>
</feature>
<evidence type="ECO:0000313" key="4">
    <source>
        <dbReference type="Proteomes" id="UP000287166"/>
    </source>
</evidence>
<dbReference type="RefSeq" id="XP_027615533.1">
    <property type="nucleotide sequence ID" value="XM_027759732.1"/>
</dbReference>
<dbReference type="AlphaFoldDB" id="A0A401GR39"/>
<feature type="region of interest" description="Disordered" evidence="1">
    <location>
        <begin position="726"/>
        <end position="745"/>
    </location>
</feature>
<feature type="domain" description="Fungal-type protein kinase" evidence="2">
    <location>
        <begin position="209"/>
        <end position="613"/>
    </location>
</feature>
<feature type="region of interest" description="Disordered" evidence="1">
    <location>
        <begin position="768"/>
        <end position="847"/>
    </location>
</feature>
<feature type="compositionally biased region" description="Basic and acidic residues" evidence="1">
    <location>
        <begin position="799"/>
        <end position="809"/>
    </location>
</feature>
<dbReference type="InterPro" id="IPR011009">
    <property type="entry name" value="Kinase-like_dom_sf"/>
</dbReference>
<sequence length="847" mass="94748">MATPSPPSSQEFLPEPITPHHPSRKVVVAATPTTRNESGAQQWGFGSKLANDRYERYSEEAERYILGPMPVEDFLDFLPEAPTKRPNARNAFSDVPERAEKEKDIYTPLIAALNAERNGRKRCPGFVFLDTSSRGTNHGKPGSVKPDVVCYSTEIVDSVETNKTTHEPIGDLSFADLYIEVKGRPEQDYFTDPPPNSDPAAHKFVLNIASERKLDRAKHDLGQNIAYAVDAFARQFRTSYFSVSLSGTLTRLIRWDRGGIMVSESFDLHKKPQALCEFLWRYAHASGAERGYDCTVEHATEEEEALFEKCITGHVQLQLDLEDIGQLVGKEKKAAEKKLAAGVEEHFQPGTVAAITTFDENSNKHRVLVSRPIVWPLSLASRATREYWAVAADGDCGKVLYLKDTWRYTGDGLLKEGDVLADLLGGGVPHIPQLVHHGDVPECPDSNSMDMDDERGEQTGFQHTLTPRFETAKWACKNGQAKFRIYPQVHYRLVLGTVGYGLHKFRGTKELLSGTYDAYQAVIGAYYMDDETKRRLHRDVSMGSIILAKDSTGQTRQGYLIHWELSCLVNNKGGPRDYRRTGTLQFISQRTLKSGVAHTIQDDMESILWVILYCSLLWLGHDRSPCSVLLTLEKLFDHHWTGEDGGISGGAGKFYNQRDQEITGPIRFSNRTIQKWLDTVIMFNSSYSFPQLHSVESAMVWEDPKAFDKFWKDFMVNNDLAENDRVHRSLPPNQVPRNGQLNAPPLPATRTMTALFRNVALTSLITPGTKRKAEDDPVGAELQGSKRSCVSRTCGPMTRAKERAEEQSRCAKSQSAKGSSFPASRGPMARAGASEKAGNSRQRRADR</sequence>
<dbReference type="Proteomes" id="UP000287166">
    <property type="component" value="Unassembled WGS sequence"/>
</dbReference>
<dbReference type="EMBL" id="BFAD01000006">
    <property type="protein sequence ID" value="GBE84620.1"/>
    <property type="molecule type" value="Genomic_DNA"/>
</dbReference>
<dbReference type="InParanoid" id="A0A401GR39"/>
<accession>A0A401GR39</accession>
<feature type="region of interest" description="Disordered" evidence="1">
    <location>
        <begin position="1"/>
        <end position="24"/>
    </location>
</feature>
<reference evidence="3 4" key="1">
    <citation type="journal article" date="2018" name="Sci. Rep.">
        <title>Genome sequence of the cauliflower mushroom Sparassis crispa (Hanabiratake) and its association with beneficial usage.</title>
        <authorList>
            <person name="Kiyama R."/>
            <person name="Furutani Y."/>
            <person name="Kawaguchi K."/>
            <person name="Nakanishi T."/>
        </authorList>
    </citation>
    <scope>NUCLEOTIDE SEQUENCE [LARGE SCALE GENOMIC DNA]</scope>
</reference>
<dbReference type="SUPFAM" id="SSF56112">
    <property type="entry name" value="Protein kinase-like (PK-like)"/>
    <property type="match status" value="1"/>
</dbReference>
<dbReference type="Pfam" id="PF17667">
    <property type="entry name" value="Pkinase_fungal"/>
    <property type="match status" value="1"/>
</dbReference>
<dbReference type="PANTHER" id="PTHR38248:SF2">
    <property type="entry name" value="FUNK1 11"/>
    <property type="match status" value="1"/>
</dbReference>
<dbReference type="PANTHER" id="PTHR38248">
    <property type="entry name" value="FUNK1 6"/>
    <property type="match status" value="1"/>
</dbReference>
<evidence type="ECO:0000313" key="3">
    <source>
        <dbReference type="EMBL" id="GBE84620.1"/>
    </source>
</evidence>
<name>A0A401GR39_9APHY</name>
<organism evidence="3 4">
    <name type="scientific">Sparassis crispa</name>
    <dbReference type="NCBI Taxonomy" id="139825"/>
    <lineage>
        <taxon>Eukaryota</taxon>
        <taxon>Fungi</taxon>
        <taxon>Dikarya</taxon>
        <taxon>Basidiomycota</taxon>
        <taxon>Agaricomycotina</taxon>
        <taxon>Agaricomycetes</taxon>
        <taxon>Polyporales</taxon>
        <taxon>Sparassidaceae</taxon>
        <taxon>Sparassis</taxon>
    </lineage>
</organism>
<keyword evidence="4" id="KW-1185">Reference proteome</keyword>
<feature type="compositionally biased region" description="Polar residues" evidence="1">
    <location>
        <begin position="731"/>
        <end position="741"/>
    </location>
</feature>
<gene>
    <name evidence="3" type="ORF">SCP_0605990</name>
</gene>
<dbReference type="GeneID" id="38781537"/>
<evidence type="ECO:0000256" key="1">
    <source>
        <dbReference type="SAM" id="MobiDB-lite"/>
    </source>
</evidence>